<organism evidence="6 7">
    <name type="scientific">Halolactibacillus alkaliphilus</name>
    <dbReference type="NCBI Taxonomy" id="442899"/>
    <lineage>
        <taxon>Bacteria</taxon>
        <taxon>Bacillati</taxon>
        <taxon>Bacillota</taxon>
        <taxon>Bacilli</taxon>
        <taxon>Bacillales</taxon>
        <taxon>Bacillaceae</taxon>
        <taxon>Halolactibacillus</taxon>
    </lineage>
</organism>
<comment type="catalytic activity">
    <reaction evidence="3">
        <text>uridine + phosphate = alpha-D-ribose 1-phosphate + uracil</text>
        <dbReference type="Rhea" id="RHEA:24388"/>
        <dbReference type="ChEBI" id="CHEBI:16704"/>
        <dbReference type="ChEBI" id="CHEBI:17568"/>
        <dbReference type="ChEBI" id="CHEBI:43474"/>
        <dbReference type="ChEBI" id="CHEBI:57720"/>
        <dbReference type="EC" id="2.4.2.3"/>
    </reaction>
</comment>
<dbReference type="PANTHER" id="PTHR43691:SF11">
    <property type="entry name" value="FI09636P-RELATED"/>
    <property type="match status" value="1"/>
</dbReference>
<feature type="binding site" evidence="4">
    <location>
        <position position="4"/>
    </location>
    <ligand>
        <name>a purine D-ribonucleoside</name>
        <dbReference type="ChEBI" id="CHEBI:142355"/>
        <note>ligand shared between dimeric partners</note>
    </ligand>
</feature>
<dbReference type="RefSeq" id="WP_089799039.1">
    <property type="nucleotide sequence ID" value="NZ_BJYE01000008.1"/>
</dbReference>
<dbReference type="InterPro" id="IPR000845">
    <property type="entry name" value="Nucleoside_phosphorylase_d"/>
</dbReference>
<dbReference type="STRING" id="442899.SAMN05720591_10174"/>
<gene>
    <name evidence="6" type="primary">deoD_1</name>
    <name evidence="4" type="synonym">deoD</name>
    <name evidence="6" type="ORF">HAL01_09360</name>
</gene>
<feature type="binding site" description="in other chain" evidence="4">
    <location>
        <begin position="203"/>
        <end position="204"/>
    </location>
    <ligand>
        <name>a purine D-ribonucleoside</name>
        <dbReference type="ChEBI" id="CHEBI:142355"/>
        <note>ligand shared between dimeric partners</note>
    </ligand>
</feature>
<keyword evidence="7" id="KW-1185">Reference proteome</keyword>
<sequence>MSFHLDAKKGEVADKVLLPGDPLRAKYIAETFLEDATCYNNVRNMLGYTGTYNGVKVSIQGTGMGIPSAILYIHELINDYGVKDLIRVGTCGALQKDVKIRDVIIAQATTTDSSLMFKEFNPVYFAPVGNFDLLFKAYNLGKASGLNLNVGNVYSSDSFYSDNQALTNKLSDYGVLGVEMETAGLYYLGSKFNVNTLSLLTVSDHLITGEQTTSEERQTTFNDMITVALDTLTKE</sequence>
<evidence type="ECO:0000256" key="4">
    <source>
        <dbReference type="HAMAP-Rule" id="MF_01627"/>
    </source>
</evidence>
<dbReference type="AlphaFoldDB" id="A0A511X0J6"/>
<dbReference type="EMBL" id="BJYE01000008">
    <property type="protein sequence ID" value="GEN56472.1"/>
    <property type="molecule type" value="Genomic_DNA"/>
</dbReference>
<dbReference type="PANTHER" id="PTHR43691">
    <property type="entry name" value="URIDINE PHOSPHORYLASE"/>
    <property type="match status" value="1"/>
</dbReference>
<name>A0A511X0J6_9BACI</name>
<dbReference type="GO" id="GO:0004731">
    <property type="term" value="F:purine-nucleoside phosphorylase activity"/>
    <property type="evidence" value="ECO:0007669"/>
    <property type="project" value="UniProtKB-UniRule"/>
</dbReference>
<evidence type="ECO:0000313" key="6">
    <source>
        <dbReference type="EMBL" id="GEN56472.1"/>
    </source>
</evidence>
<feature type="binding site" description="in other chain" evidence="4">
    <location>
        <begin position="179"/>
        <end position="181"/>
    </location>
    <ligand>
        <name>a purine D-ribonucleoside</name>
        <dbReference type="ChEBI" id="CHEBI:142355"/>
        <note>ligand shared between dimeric partners</note>
    </ligand>
</feature>
<feature type="binding site" description="in other chain" evidence="4">
    <location>
        <position position="24"/>
    </location>
    <ligand>
        <name>phosphate</name>
        <dbReference type="ChEBI" id="CHEBI:43474"/>
        <note>ligand shared between dimeric partners</note>
    </ligand>
</feature>
<evidence type="ECO:0000256" key="2">
    <source>
        <dbReference type="ARBA" id="ARBA00022679"/>
    </source>
</evidence>
<dbReference type="GO" id="GO:0006152">
    <property type="term" value="P:purine nucleoside catabolic process"/>
    <property type="evidence" value="ECO:0007669"/>
    <property type="project" value="TreeGrafter"/>
</dbReference>
<protein>
    <recommendedName>
        <fullName evidence="4">Purine nucleoside phosphorylase DeoD-type</fullName>
        <shortName evidence="4">PNP</shortName>
        <ecNumber evidence="4">2.4.2.1</ecNumber>
    </recommendedName>
</protein>
<dbReference type="InterPro" id="IPR035994">
    <property type="entry name" value="Nucleoside_phosphorylase_sf"/>
</dbReference>
<dbReference type="EC" id="2.4.2.1" evidence="4"/>
<feature type="active site" description="Proton donor" evidence="4">
    <location>
        <position position="204"/>
    </location>
</feature>
<feature type="site" description="Important for catalytic activity" evidence="4">
    <location>
        <position position="217"/>
    </location>
</feature>
<dbReference type="InterPro" id="IPR004402">
    <property type="entry name" value="DeoD-type"/>
</dbReference>
<feature type="binding site" description="in other chain" evidence="4">
    <location>
        <position position="20"/>
    </location>
    <ligand>
        <name>phosphate</name>
        <dbReference type="ChEBI" id="CHEBI:43474"/>
        <note>ligand shared between dimeric partners</note>
    </ligand>
</feature>
<dbReference type="CDD" id="cd09006">
    <property type="entry name" value="PNP_EcPNPI-like"/>
    <property type="match status" value="1"/>
</dbReference>
<dbReference type="HAMAP" id="MF_01627">
    <property type="entry name" value="Pur_nucleosid_phosp"/>
    <property type="match status" value="1"/>
</dbReference>
<dbReference type="GO" id="GO:0004850">
    <property type="term" value="F:uridine phosphorylase activity"/>
    <property type="evidence" value="ECO:0007669"/>
    <property type="project" value="UniProtKB-EC"/>
</dbReference>
<evidence type="ECO:0000313" key="7">
    <source>
        <dbReference type="Proteomes" id="UP000321400"/>
    </source>
</evidence>
<proteinExistence type="inferred from homology"/>
<reference evidence="6 7" key="1">
    <citation type="submission" date="2019-07" db="EMBL/GenBank/DDBJ databases">
        <title>Whole genome shotgun sequence of Halolactibacillus alkaliphilus NBRC 103919.</title>
        <authorList>
            <person name="Hosoyama A."/>
            <person name="Uohara A."/>
            <person name="Ohji S."/>
            <person name="Ichikawa N."/>
        </authorList>
    </citation>
    <scope>NUCLEOTIDE SEQUENCE [LARGE SCALE GENOMIC DNA]</scope>
    <source>
        <strain evidence="6 7">NBRC 103919</strain>
    </source>
</reference>
<dbReference type="NCBIfam" id="TIGR00107">
    <property type="entry name" value="deoD"/>
    <property type="match status" value="1"/>
</dbReference>
<feature type="domain" description="Nucleoside phosphorylase" evidence="5">
    <location>
        <begin position="16"/>
        <end position="225"/>
    </location>
</feature>
<dbReference type="OrthoDB" id="9782889at2"/>
<comment type="catalytic activity">
    <reaction evidence="4">
        <text>a purine 2'-deoxy-D-ribonucleoside + phosphate = a purine nucleobase + 2-deoxy-alpha-D-ribose 1-phosphate</text>
        <dbReference type="Rhea" id="RHEA:36431"/>
        <dbReference type="ChEBI" id="CHEBI:26386"/>
        <dbReference type="ChEBI" id="CHEBI:43474"/>
        <dbReference type="ChEBI" id="CHEBI:57259"/>
        <dbReference type="ChEBI" id="CHEBI:142361"/>
        <dbReference type="EC" id="2.4.2.1"/>
    </reaction>
</comment>
<feature type="binding site" description="in other chain" evidence="4">
    <location>
        <begin position="87"/>
        <end position="90"/>
    </location>
    <ligand>
        <name>phosphate</name>
        <dbReference type="ChEBI" id="CHEBI:43474"/>
        <note>ligand shared between dimeric partners</note>
    </ligand>
</feature>
<comment type="similarity">
    <text evidence="4">Belongs to the PNP/UDP phosphorylase family.</text>
</comment>
<dbReference type="GO" id="GO:0005829">
    <property type="term" value="C:cytosol"/>
    <property type="evidence" value="ECO:0007669"/>
    <property type="project" value="TreeGrafter"/>
</dbReference>
<comment type="subunit">
    <text evidence="4">Homohexamer; trimer of homodimers.</text>
</comment>
<dbReference type="NCBIfam" id="NF004489">
    <property type="entry name" value="PRK05819.1"/>
    <property type="match status" value="1"/>
</dbReference>
<accession>A0A511X0J6</accession>
<keyword evidence="1 4" id="KW-0328">Glycosyltransferase</keyword>
<evidence type="ECO:0000256" key="1">
    <source>
        <dbReference type="ARBA" id="ARBA00022676"/>
    </source>
</evidence>
<dbReference type="Proteomes" id="UP000321400">
    <property type="component" value="Unassembled WGS sequence"/>
</dbReference>
<dbReference type="Gene3D" id="3.40.50.1580">
    <property type="entry name" value="Nucleoside phosphorylase domain"/>
    <property type="match status" value="1"/>
</dbReference>
<dbReference type="Pfam" id="PF01048">
    <property type="entry name" value="PNP_UDP_1"/>
    <property type="match status" value="1"/>
</dbReference>
<feature type="binding site" evidence="4">
    <location>
        <position position="43"/>
    </location>
    <ligand>
        <name>phosphate</name>
        <dbReference type="ChEBI" id="CHEBI:43474"/>
        <note>ligand shared between dimeric partners</note>
    </ligand>
</feature>
<keyword evidence="2 4" id="KW-0808">Transferase</keyword>
<evidence type="ECO:0000256" key="3">
    <source>
        <dbReference type="ARBA" id="ARBA00048447"/>
    </source>
</evidence>
<comment type="function">
    <text evidence="4">Catalyzes the reversible phosphorolytic breakdown of the N-glycosidic bond in the beta-(deoxy)ribonucleoside molecules, with the formation of the corresponding free purine bases and pentose-1-phosphate.</text>
</comment>
<comment type="catalytic activity">
    <reaction evidence="4">
        <text>a purine D-ribonucleoside + phosphate = a purine nucleobase + alpha-D-ribose 1-phosphate</text>
        <dbReference type="Rhea" id="RHEA:19805"/>
        <dbReference type="ChEBI" id="CHEBI:26386"/>
        <dbReference type="ChEBI" id="CHEBI:43474"/>
        <dbReference type="ChEBI" id="CHEBI:57720"/>
        <dbReference type="ChEBI" id="CHEBI:142355"/>
        <dbReference type="EC" id="2.4.2.1"/>
    </reaction>
</comment>
<dbReference type="SUPFAM" id="SSF53167">
    <property type="entry name" value="Purine and uridine phosphorylases"/>
    <property type="match status" value="1"/>
</dbReference>
<comment type="caution">
    <text evidence="6">The sequence shown here is derived from an EMBL/GenBank/DDBJ whole genome shotgun (WGS) entry which is preliminary data.</text>
</comment>
<evidence type="ECO:0000259" key="5">
    <source>
        <dbReference type="Pfam" id="PF01048"/>
    </source>
</evidence>